<feature type="domain" description="DUF4190" evidence="3">
    <location>
        <begin position="86"/>
        <end position="136"/>
    </location>
</feature>
<dbReference type="RefSeq" id="WP_337693659.1">
    <property type="nucleotide sequence ID" value="NZ_JBBEGN010000002.1"/>
</dbReference>
<proteinExistence type="predicted"/>
<dbReference type="InterPro" id="IPR025241">
    <property type="entry name" value="DUF4190"/>
</dbReference>
<sequence length="308" mass="30619">MTQHADPRAETTAAPMIDGSVDAETTTPAGGTPLAQPSGWPPPGAVPQQQGYAAPLPTAAMPAGLAGPAGPLAPAPQPPLNTLSWLSVVAAFVVSPVAIVLGAISRRQIARTGERGKGLATTGLALGIVFTLMGIVSTIMVLSMVTTVTYTADPAPVAAAPVAAAPAVPSVASPAPAAGGTGTTTGTTGSEAAGRAQLVTGWLDVAAADATLSENLDAHTGDLDAIKADVATYRDELQRFRDTAASVQLSPELRSQVDSRMLPAIDQVLTDLNTIVSSSSSSKVQAAASALSDDATAMANEVTAVIGG</sequence>
<dbReference type="EMBL" id="JBBEGN010000002">
    <property type="protein sequence ID" value="MEJ2867033.1"/>
    <property type="molecule type" value="Genomic_DNA"/>
</dbReference>
<keyword evidence="2" id="KW-1133">Transmembrane helix</keyword>
<keyword evidence="2" id="KW-0812">Transmembrane</keyword>
<feature type="region of interest" description="Disordered" evidence="1">
    <location>
        <begin position="171"/>
        <end position="191"/>
    </location>
</feature>
<comment type="caution">
    <text evidence="4">The sequence shown here is derived from an EMBL/GenBank/DDBJ whole genome shotgun (WGS) entry which is preliminary data.</text>
</comment>
<evidence type="ECO:0000256" key="1">
    <source>
        <dbReference type="SAM" id="MobiDB-lite"/>
    </source>
</evidence>
<protein>
    <submittedName>
        <fullName evidence="4">DUF4190 domain-containing protein</fullName>
    </submittedName>
</protein>
<dbReference type="Pfam" id="PF13828">
    <property type="entry name" value="DUF4190"/>
    <property type="match status" value="1"/>
</dbReference>
<feature type="transmembrane region" description="Helical" evidence="2">
    <location>
        <begin position="124"/>
        <end position="145"/>
    </location>
</feature>
<dbReference type="Proteomes" id="UP001385809">
    <property type="component" value="Unassembled WGS sequence"/>
</dbReference>
<gene>
    <name evidence="4" type="ORF">WCD74_04605</name>
</gene>
<feature type="transmembrane region" description="Helical" evidence="2">
    <location>
        <begin position="83"/>
        <end position="104"/>
    </location>
</feature>
<evidence type="ECO:0000256" key="2">
    <source>
        <dbReference type="SAM" id="Phobius"/>
    </source>
</evidence>
<keyword evidence="2" id="KW-0472">Membrane</keyword>
<evidence type="ECO:0000313" key="5">
    <source>
        <dbReference type="Proteomes" id="UP001385809"/>
    </source>
</evidence>
<evidence type="ECO:0000259" key="3">
    <source>
        <dbReference type="Pfam" id="PF13828"/>
    </source>
</evidence>
<evidence type="ECO:0000313" key="4">
    <source>
        <dbReference type="EMBL" id="MEJ2867033.1"/>
    </source>
</evidence>
<accession>A0ABU8MIA2</accession>
<keyword evidence="5" id="KW-1185">Reference proteome</keyword>
<feature type="region of interest" description="Disordered" evidence="1">
    <location>
        <begin position="1"/>
        <end position="51"/>
    </location>
</feature>
<name>A0ABU8MIA2_9PSEU</name>
<reference evidence="4 5" key="1">
    <citation type="submission" date="2024-03" db="EMBL/GenBank/DDBJ databases">
        <title>Actinomycetospora sp. OC33-EN08, a novel actinomycete isolated from wild orchid (Aerides multiflora).</title>
        <authorList>
            <person name="Suriyachadkun C."/>
        </authorList>
    </citation>
    <scope>NUCLEOTIDE SEQUENCE [LARGE SCALE GENOMIC DNA]</scope>
    <source>
        <strain evidence="4 5">OC33-EN08</strain>
    </source>
</reference>
<organism evidence="4 5">
    <name type="scientific">Actinomycetospora aurantiaca</name>
    <dbReference type="NCBI Taxonomy" id="3129233"/>
    <lineage>
        <taxon>Bacteria</taxon>
        <taxon>Bacillati</taxon>
        <taxon>Actinomycetota</taxon>
        <taxon>Actinomycetes</taxon>
        <taxon>Pseudonocardiales</taxon>
        <taxon>Pseudonocardiaceae</taxon>
        <taxon>Actinomycetospora</taxon>
    </lineage>
</organism>